<feature type="domain" description="ABC transporter" evidence="4">
    <location>
        <begin position="22"/>
        <end position="317"/>
    </location>
</feature>
<dbReference type="SMART" id="SM00382">
    <property type="entry name" value="AAA"/>
    <property type="match status" value="1"/>
</dbReference>
<dbReference type="GO" id="GO:0005524">
    <property type="term" value="F:ATP binding"/>
    <property type="evidence" value="ECO:0007669"/>
    <property type="project" value="UniProtKB-KW"/>
</dbReference>
<keyword evidence="2" id="KW-0547">Nucleotide-binding</keyword>
<keyword evidence="1" id="KW-0813">Transport</keyword>
<protein>
    <submittedName>
        <fullName evidence="5">Iron ABC transporter ATP-binding protein</fullName>
    </submittedName>
</protein>
<comment type="caution">
    <text evidence="5">The sequence shown here is derived from an EMBL/GenBank/DDBJ whole genome shotgun (WGS) entry which is preliminary data.</text>
</comment>
<evidence type="ECO:0000256" key="2">
    <source>
        <dbReference type="ARBA" id="ARBA00022741"/>
    </source>
</evidence>
<dbReference type="PROSITE" id="PS50893">
    <property type="entry name" value="ABC_TRANSPORTER_2"/>
    <property type="match status" value="1"/>
</dbReference>
<dbReference type="SUPFAM" id="SSF52540">
    <property type="entry name" value="P-loop containing nucleoside triphosphate hydrolases"/>
    <property type="match status" value="2"/>
</dbReference>
<evidence type="ECO:0000313" key="5">
    <source>
        <dbReference type="EMBL" id="KKD57709.1"/>
    </source>
</evidence>
<reference evidence="5 6" key="1">
    <citation type="submission" date="2015-03" db="EMBL/GenBank/DDBJ databases">
        <title>Draft genome of Stenotrophomonas maltophila isolated from urine specimen.</title>
        <authorList>
            <person name="Murugan N."/>
            <person name="Malathi J."/>
            <person name="Umashankar V."/>
            <person name="Madhavan H."/>
        </authorList>
    </citation>
    <scope>NUCLEOTIDE SEQUENCE [LARGE SCALE GENOMIC DNA]</scope>
    <source>
        <strain evidence="5 6">JMNMN1</strain>
    </source>
</reference>
<organism evidence="5 6">
    <name type="scientific">Stenotrophomonas maltophilia</name>
    <name type="common">Pseudomonas maltophilia</name>
    <name type="synonym">Xanthomonas maltophilia</name>
    <dbReference type="NCBI Taxonomy" id="40324"/>
    <lineage>
        <taxon>Bacteria</taxon>
        <taxon>Pseudomonadati</taxon>
        <taxon>Pseudomonadota</taxon>
        <taxon>Gammaproteobacteria</taxon>
        <taxon>Lysobacterales</taxon>
        <taxon>Lysobacteraceae</taxon>
        <taxon>Stenotrophomonas</taxon>
        <taxon>Stenotrophomonas maltophilia group</taxon>
    </lineage>
</organism>
<evidence type="ECO:0000256" key="1">
    <source>
        <dbReference type="ARBA" id="ARBA00022448"/>
    </source>
</evidence>
<proteinExistence type="predicted"/>
<dbReference type="InterPro" id="IPR003439">
    <property type="entry name" value="ABC_transporter-like_ATP-bd"/>
</dbReference>
<dbReference type="PANTHER" id="PTHR43023">
    <property type="entry name" value="PROTEIN TRIGALACTOSYLDIACYLGLYCEROL 3, CHLOROPLASTIC"/>
    <property type="match status" value="1"/>
</dbReference>
<evidence type="ECO:0000259" key="4">
    <source>
        <dbReference type="PROSITE" id="PS50893"/>
    </source>
</evidence>
<keyword evidence="3 5" id="KW-0067">ATP-binding</keyword>
<dbReference type="InterPro" id="IPR017871">
    <property type="entry name" value="ABC_transporter-like_CS"/>
</dbReference>
<dbReference type="Pfam" id="PF00005">
    <property type="entry name" value="ABC_tran"/>
    <property type="match status" value="2"/>
</dbReference>
<dbReference type="PATRIC" id="fig|40324.63.peg.846"/>
<dbReference type="PROSITE" id="PS00211">
    <property type="entry name" value="ABC_TRANSPORTER_1"/>
    <property type="match status" value="1"/>
</dbReference>
<accession>A0A0F5ZPZ3</accession>
<dbReference type="GO" id="GO:0016887">
    <property type="term" value="F:ATP hydrolysis activity"/>
    <property type="evidence" value="ECO:0007669"/>
    <property type="project" value="InterPro"/>
</dbReference>
<evidence type="ECO:0000256" key="3">
    <source>
        <dbReference type="ARBA" id="ARBA00022840"/>
    </source>
</evidence>
<dbReference type="EMBL" id="JZRZ01000004">
    <property type="protein sequence ID" value="KKD57709.1"/>
    <property type="molecule type" value="Genomic_DNA"/>
</dbReference>
<gene>
    <name evidence="5" type="ORF">VM57_02240</name>
</gene>
<evidence type="ECO:0000313" key="6">
    <source>
        <dbReference type="Proteomes" id="UP000243478"/>
    </source>
</evidence>
<dbReference type="Proteomes" id="UP000243478">
    <property type="component" value="Unassembled WGS sequence"/>
</dbReference>
<dbReference type="PANTHER" id="PTHR43023:SF3">
    <property type="entry name" value="PROTEIN TRIGALACTOSYLDIACYLGLYCEROL 3, CHLOROPLASTIC"/>
    <property type="match status" value="1"/>
</dbReference>
<dbReference type="InterPro" id="IPR027417">
    <property type="entry name" value="P-loop_NTPase"/>
</dbReference>
<name>A0A0F5ZPZ3_STEMA</name>
<sequence>MSTHPTPEEIPMQDDDGHDLAIRVRGLVNRFGSQTVHEDLDLDVRRGEILGVVGGSGTGKSVLMRSILGLRVPDAGQIEVLGRDARADDTESRLHIERNTGVLFQDGALWVVRGTGKSVLMRSILGLRVPDAGQIEVLGRDARADDTESRLHIERNTGVLFQDGALFSSLTVGENVQVPLKEHHRELPERWHYELALLKVKLAGLPADAINKLPSQLSGGMRKRAGLARALALDPPLLFLDEPTAGLDPIGAAAFDRLIKTLQEALGLTVFLITHDLDTLYAICDRVAVIADRRVVANAPLPDIEKLDHPWIQEYFHGPRARAARGEQIESA</sequence>
<dbReference type="Gene3D" id="3.40.50.300">
    <property type="entry name" value="P-loop containing nucleotide triphosphate hydrolases"/>
    <property type="match status" value="2"/>
</dbReference>
<dbReference type="AlphaFoldDB" id="A0A0F5ZPZ3"/>
<dbReference type="InterPro" id="IPR003593">
    <property type="entry name" value="AAA+_ATPase"/>
</dbReference>